<dbReference type="PIRSF" id="PIRSF000505">
    <property type="entry name" value="EPSPS"/>
    <property type="match status" value="1"/>
</dbReference>
<dbReference type="Pfam" id="PF00275">
    <property type="entry name" value="EPSP_synthase"/>
    <property type="match status" value="1"/>
</dbReference>
<comment type="function">
    <text evidence="7">Catalyzes the transfer of the enolpyruvyl moiety of phosphoenolpyruvate (PEP) to the 5-hydroxyl of shikimate-3-phosphate (S3P) to produce enolpyruvyl shikimate-3-phosphate and inorganic phosphate.</text>
</comment>
<evidence type="ECO:0000256" key="1">
    <source>
        <dbReference type="ARBA" id="ARBA00004811"/>
    </source>
</evidence>
<dbReference type="HAMAP" id="MF_00210">
    <property type="entry name" value="EPSP_synth"/>
    <property type="match status" value="1"/>
</dbReference>
<protein>
    <recommendedName>
        <fullName evidence="7">3-phosphoshikimate 1-carboxyvinyltransferase</fullName>
        <ecNumber evidence="7">2.5.1.19</ecNumber>
    </recommendedName>
    <alternativeName>
        <fullName evidence="7">5-enolpyruvylshikimate-3-phosphate synthase</fullName>
        <shortName evidence="7">EPSP synthase</shortName>
        <shortName evidence="7">EPSPS</shortName>
    </alternativeName>
</protein>
<keyword evidence="3 7" id="KW-0028">Amino-acid biosynthesis</keyword>
<dbReference type="GO" id="GO:0009423">
    <property type="term" value="P:chorismate biosynthetic process"/>
    <property type="evidence" value="ECO:0007669"/>
    <property type="project" value="UniProtKB-UniRule"/>
</dbReference>
<comment type="caution">
    <text evidence="7">Lacks conserved residue(s) required for the propagation of feature annotation.</text>
</comment>
<organism evidence="9 10">
    <name type="scientific">Dethiosulfatarculus sandiegensis</name>
    <dbReference type="NCBI Taxonomy" id="1429043"/>
    <lineage>
        <taxon>Bacteria</taxon>
        <taxon>Pseudomonadati</taxon>
        <taxon>Thermodesulfobacteriota</taxon>
        <taxon>Desulfarculia</taxon>
        <taxon>Desulfarculales</taxon>
        <taxon>Desulfarculaceae</taxon>
        <taxon>Dethiosulfatarculus</taxon>
    </lineage>
</organism>
<feature type="binding site" evidence="7">
    <location>
        <position position="20"/>
    </location>
    <ligand>
        <name>3-phosphoshikimate</name>
        <dbReference type="ChEBI" id="CHEBI:145989"/>
    </ligand>
</feature>
<feature type="binding site" evidence="7">
    <location>
        <position position="25"/>
    </location>
    <ligand>
        <name>3-phosphoshikimate</name>
        <dbReference type="ChEBI" id="CHEBI:145989"/>
    </ligand>
</feature>
<dbReference type="Gene3D" id="3.65.10.10">
    <property type="entry name" value="Enolpyruvate transferase domain"/>
    <property type="match status" value="2"/>
</dbReference>
<dbReference type="EC" id="2.5.1.19" evidence="7"/>
<dbReference type="OrthoDB" id="9809920at2"/>
<comment type="subcellular location">
    <subcellularLocation>
        <location evidence="7">Cytoplasm</location>
    </subcellularLocation>
</comment>
<feature type="binding site" evidence="7">
    <location>
        <position position="92"/>
    </location>
    <ligand>
        <name>phosphoenolpyruvate</name>
        <dbReference type="ChEBI" id="CHEBI:58702"/>
    </ligand>
</feature>
<dbReference type="SUPFAM" id="SSF55205">
    <property type="entry name" value="EPT/RTPC-like"/>
    <property type="match status" value="1"/>
</dbReference>
<feature type="binding site" evidence="7">
    <location>
        <position position="336"/>
    </location>
    <ligand>
        <name>3-phosphoshikimate</name>
        <dbReference type="ChEBI" id="CHEBI:145989"/>
    </ligand>
</feature>
<keyword evidence="5 7" id="KW-0057">Aromatic amino acid biosynthesis</keyword>
<comment type="subunit">
    <text evidence="7">Monomer.</text>
</comment>
<dbReference type="GO" id="GO:0003866">
    <property type="term" value="F:3-phosphoshikimate 1-carboxyvinyltransferase activity"/>
    <property type="evidence" value="ECO:0007669"/>
    <property type="project" value="UniProtKB-UniRule"/>
</dbReference>
<dbReference type="PATRIC" id="fig|1429043.3.peg.2100"/>
<sequence length="429" mass="45800">MKFIVNKSSLQGTVQIPGNKSATARAILLAGLAEGVSTIGNPLPGLDSYSIVDMMCALGAKIDTSRDDKWIVEGVANQPQVPSTVLDAGNSGTGYYQIVAIASLINGTSVVSGDYQICRRPCAPMIASLEELGSKVVSTRNNGLAPLVVTGPMKGGKTSLPGVNSQWLSPLLIAGALTEEGVVVEEDDLMERPYVDMTMGWMRTAGGEVSHDNYDLFTVPGGQKYKAFNADVPSDWGTSGYHMVGAAITDSKVTFTNMDPNDYAGEKAYPHIIKEMGGNVTFEDEGRTVTIEGGNELHGIEINCSGTPDAIPALTVLASQATSKTVLTNVAASRLKETDRTRSIMEELTKMGGKFDETPDTLTIYPAELKGTHIDGRHDHRIVMATSIAALVAEGETMVDDAEYVGVSFPNFYELSRFLGADIKRLDYV</sequence>
<dbReference type="CDD" id="cd01556">
    <property type="entry name" value="EPSP_synthase"/>
    <property type="match status" value="1"/>
</dbReference>
<keyword evidence="7" id="KW-0963">Cytoplasm</keyword>
<evidence type="ECO:0000256" key="7">
    <source>
        <dbReference type="HAMAP-Rule" id="MF_00210"/>
    </source>
</evidence>
<comment type="pathway">
    <text evidence="1 7">Metabolic intermediate biosynthesis; chorismate biosynthesis; chorismate from D-erythrose 4-phosphate and phosphoenolpyruvate: step 6/7.</text>
</comment>
<dbReference type="AlphaFoldDB" id="A0A0D2GH60"/>
<dbReference type="PANTHER" id="PTHR21090">
    <property type="entry name" value="AROM/DEHYDROQUINATE SYNTHASE"/>
    <property type="match status" value="1"/>
</dbReference>
<evidence type="ECO:0000313" key="9">
    <source>
        <dbReference type="EMBL" id="KIX14262.1"/>
    </source>
</evidence>
<feature type="binding site" evidence="7">
    <location>
        <position position="166"/>
    </location>
    <ligand>
        <name>phosphoenolpyruvate</name>
        <dbReference type="ChEBI" id="CHEBI:58702"/>
    </ligand>
</feature>
<comment type="catalytic activity">
    <reaction evidence="6">
        <text>3-phosphoshikimate + phosphoenolpyruvate = 5-O-(1-carboxyvinyl)-3-phosphoshikimate + phosphate</text>
        <dbReference type="Rhea" id="RHEA:21256"/>
        <dbReference type="ChEBI" id="CHEBI:43474"/>
        <dbReference type="ChEBI" id="CHEBI:57701"/>
        <dbReference type="ChEBI" id="CHEBI:58702"/>
        <dbReference type="ChEBI" id="CHEBI:145989"/>
        <dbReference type="EC" id="2.5.1.19"/>
    </reaction>
    <physiologicalReaction direction="left-to-right" evidence="6">
        <dbReference type="Rhea" id="RHEA:21257"/>
    </physiologicalReaction>
</comment>
<dbReference type="InterPro" id="IPR013792">
    <property type="entry name" value="RNA3'P_cycl/enolpyr_Trfase_a/b"/>
</dbReference>
<keyword evidence="10" id="KW-1185">Reference proteome</keyword>
<evidence type="ECO:0000256" key="6">
    <source>
        <dbReference type="ARBA" id="ARBA00044633"/>
    </source>
</evidence>
<feature type="active site" description="Proton acceptor" evidence="7">
    <location>
        <position position="309"/>
    </location>
</feature>
<dbReference type="GO" id="GO:0005737">
    <property type="term" value="C:cytoplasm"/>
    <property type="evidence" value="ECO:0007669"/>
    <property type="project" value="UniProtKB-SubCell"/>
</dbReference>
<dbReference type="FunCoup" id="A0A0D2GH60">
    <property type="interactions" value="498"/>
</dbReference>
<dbReference type="STRING" id="1429043.X474_09915"/>
<dbReference type="UniPathway" id="UPA00053">
    <property type="reaction ID" value="UER00089"/>
</dbReference>
<evidence type="ECO:0000256" key="3">
    <source>
        <dbReference type="ARBA" id="ARBA00022605"/>
    </source>
</evidence>
<evidence type="ECO:0000256" key="5">
    <source>
        <dbReference type="ARBA" id="ARBA00023141"/>
    </source>
</evidence>
<feature type="binding site" evidence="7">
    <location>
        <position position="20"/>
    </location>
    <ligand>
        <name>phosphoenolpyruvate</name>
        <dbReference type="ChEBI" id="CHEBI:58702"/>
    </ligand>
</feature>
<feature type="binding site" evidence="7">
    <location>
        <position position="166"/>
    </location>
    <ligand>
        <name>3-phosphoshikimate</name>
        <dbReference type="ChEBI" id="CHEBI:145989"/>
    </ligand>
</feature>
<reference evidence="9 10" key="1">
    <citation type="submission" date="2013-11" db="EMBL/GenBank/DDBJ databases">
        <title>Metagenomic analysis of a methanogenic consortium involved in long chain n-alkane degradation.</title>
        <authorList>
            <person name="Davidova I.A."/>
            <person name="Callaghan A.V."/>
            <person name="Wawrik B."/>
            <person name="Pruitt S."/>
            <person name="Marks C."/>
            <person name="Duncan K.E."/>
            <person name="Suflita J.M."/>
        </authorList>
    </citation>
    <scope>NUCLEOTIDE SEQUENCE [LARGE SCALE GENOMIC DNA]</scope>
    <source>
        <strain evidence="9 10">SPR</strain>
    </source>
</reference>
<feature type="binding site" evidence="7">
    <location>
        <position position="21"/>
    </location>
    <ligand>
        <name>3-phosphoshikimate</name>
        <dbReference type="ChEBI" id="CHEBI:145989"/>
    </ligand>
</feature>
<feature type="binding site" evidence="7">
    <location>
        <position position="381"/>
    </location>
    <ligand>
        <name>phosphoenolpyruvate</name>
        <dbReference type="ChEBI" id="CHEBI:58702"/>
    </ligand>
</feature>
<feature type="binding site" evidence="7">
    <location>
        <position position="120"/>
    </location>
    <ligand>
        <name>phosphoenolpyruvate</name>
        <dbReference type="ChEBI" id="CHEBI:58702"/>
    </ligand>
</feature>
<dbReference type="PANTHER" id="PTHR21090:SF5">
    <property type="entry name" value="PENTAFUNCTIONAL AROM POLYPEPTIDE"/>
    <property type="match status" value="1"/>
</dbReference>
<feature type="binding site" evidence="7">
    <location>
        <position position="340"/>
    </location>
    <ligand>
        <name>phosphoenolpyruvate</name>
        <dbReference type="ChEBI" id="CHEBI:58702"/>
    </ligand>
</feature>
<name>A0A0D2GH60_9BACT</name>
<evidence type="ECO:0000256" key="4">
    <source>
        <dbReference type="ARBA" id="ARBA00022679"/>
    </source>
</evidence>
<evidence type="ECO:0000256" key="2">
    <source>
        <dbReference type="ARBA" id="ARBA00009948"/>
    </source>
</evidence>
<accession>A0A0D2GH60</accession>
<evidence type="ECO:0000259" key="8">
    <source>
        <dbReference type="Pfam" id="PF00275"/>
    </source>
</evidence>
<dbReference type="InterPro" id="IPR036968">
    <property type="entry name" value="Enolpyruvate_Tfrase_sf"/>
</dbReference>
<feature type="binding site" evidence="7">
    <location>
        <position position="165"/>
    </location>
    <ligand>
        <name>3-phosphoshikimate</name>
        <dbReference type="ChEBI" id="CHEBI:145989"/>
    </ligand>
</feature>
<dbReference type="GO" id="GO:0009073">
    <property type="term" value="P:aromatic amino acid family biosynthetic process"/>
    <property type="evidence" value="ECO:0007669"/>
    <property type="project" value="UniProtKB-KW"/>
</dbReference>
<dbReference type="InterPro" id="IPR006264">
    <property type="entry name" value="EPSP_synthase"/>
</dbReference>
<dbReference type="NCBIfam" id="TIGR01356">
    <property type="entry name" value="aroA"/>
    <property type="match status" value="1"/>
</dbReference>
<feature type="domain" description="Enolpyruvate transferase" evidence="8">
    <location>
        <begin position="7"/>
        <end position="414"/>
    </location>
</feature>
<dbReference type="RefSeq" id="WP_044348206.1">
    <property type="nucleotide sequence ID" value="NZ_AZAC01000011.1"/>
</dbReference>
<dbReference type="EMBL" id="AZAC01000011">
    <property type="protein sequence ID" value="KIX14262.1"/>
    <property type="molecule type" value="Genomic_DNA"/>
</dbReference>
<gene>
    <name evidence="7" type="primary">aroA</name>
    <name evidence="9" type="ORF">X474_09915</name>
</gene>
<comment type="caution">
    <text evidence="9">The sequence shown here is derived from an EMBL/GenBank/DDBJ whole genome shotgun (WGS) entry which is preliminary data.</text>
</comment>
<dbReference type="GO" id="GO:0008652">
    <property type="term" value="P:amino acid biosynthetic process"/>
    <property type="evidence" value="ECO:0007669"/>
    <property type="project" value="UniProtKB-KW"/>
</dbReference>
<feature type="binding site" evidence="7">
    <location>
        <position position="309"/>
    </location>
    <ligand>
        <name>3-phosphoshikimate</name>
        <dbReference type="ChEBI" id="CHEBI:145989"/>
    </ligand>
</feature>
<dbReference type="Proteomes" id="UP000032233">
    <property type="component" value="Unassembled WGS sequence"/>
</dbReference>
<keyword evidence="4 7" id="KW-0808">Transferase</keyword>
<evidence type="ECO:0000313" key="10">
    <source>
        <dbReference type="Proteomes" id="UP000032233"/>
    </source>
</evidence>
<comment type="similarity">
    <text evidence="2 7">Belongs to the EPSP synthase family.</text>
</comment>
<dbReference type="InterPro" id="IPR001986">
    <property type="entry name" value="Enolpyruvate_Tfrase_dom"/>
</dbReference>
<proteinExistence type="inferred from homology"/>
<dbReference type="InParanoid" id="A0A0D2GH60"/>